<evidence type="ECO:0000313" key="3">
    <source>
        <dbReference type="EMBL" id="OQX02935.1"/>
    </source>
</evidence>
<reference evidence="3 4" key="1">
    <citation type="submission" date="2017-01" db="EMBL/GenBank/DDBJ databases">
        <title>Novel large sulfur bacteria in the metagenomes of groundwater-fed chemosynthetic microbial mats in the Lake Huron basin.</title>
        <authorList>
            <person name="Sharrar A.M."/>
            <person name="Flood B.E."/>
            <person name="Bailey J.V."/>
            <person name="Jones D.S."/>
            <person name="Biddanda B."/>
            <person name="Ruberg S.A."/>
            <person name="Marcus D.N."/>
            <person name="Dick G.J."/>
        </authorList>
    </citation>
    <scope>NUCLEOTIDE SEQUENCE [LARGE SCALE GENOMIC DNA]</scope>
    <source>
        <strain evidence="3">A8</strain>
    </source>
</reference>
<organism evidence="3 4">
    <name type="scientific">Thiothrix lacustris</name>
    <dbReference type="NCBI Taxonomy" id="525917"/>
    <lineage>
        <taxon>Bacteria</taxon>
        <taxon>Pseudomonadati</taxon>
        <taxon>Pseudomonadota</taxon>
        <taxon>Gammaproteobacteria</taxon>
        <taxon>Thiotrichales</taxon>
        <taxon>Thiotrichaceae</taxon>
        <taxon>Thiothrix</taxon>
    </lineage>
</organism>
<feature type="transmembrane region" description="Helical" evidence="2">
    <location>
        <begin position="28"/>
        <end position="49"/>
    </location>
</feature>
<dbReference type="EMBL" id="MTEJ01000444">
    <property type="protein sequence ID" value="OQX02935.1"/>
    <property type="molecule type" value="Genomic_DNA"/>
</dbReference>
<evidence type="ECO:0000313" key="4">
    <source>
        <dbReference type="Proteomes" id="UP000192491"/>
    </source>
</evidence>
<gene>
    <name evidence="3" type="ORF">BWK73_41075</name>
</gene>
<accession>A0A1Y1QDH5</accession>
<dbReference type="NCBIfam" id="NF008528">
    <property type="entry name" value="PRK11463.1-2"/>
    <property type="match status" value="1"/>
</dbReference>
<proteinExistence type="predicted"/>
<evidence type="ECO:0000256" key="1">
    <source>
        <dbReference type="SAM" id="MobiDB-lite"/>
    </source>
</evidence>
<dbReference type="AlphaFoldDB" id="A0A1Y1QDH5"/>
<sequence length="156" mass="17075">MPVFAVLLLLIPLIEIWLLIEIGGALGAFPTFLLLIASTVLGITLLRRLGFSTLMRAQRNINAGEMPAQALLEGSFIALGGILFLIPGFFTDALGLLLVLPPTRYLLLKFVLKRGLVVRGGFQQTTTTRSTQNPRDIEGEVVSRHEHAEKISSDRP</sequence>
<protein>
    <submittedName>
        <fullName evidence="3">FxsA protein</fullName>
    </submittedName>
</protein>
<comment type="caution">
    <text evidence="3">The sequence shown here is derived from an EMBL/GenBank/DDBJ whole genome shotgun (WGS) entry which is preliminary data.</text>
</comment>
<keyword evidence="2" id="KW-0472">Membrane</keyword>
<dbReference type="InterPro" id="IPR007313">
    <property type="entry name" value="FxsA"/>
</dbReference>
<dbReference type="Proteomes" id="UP000192491">
    <property type="component" value="Unassembled WGS sequence"/>
</dbReference>
<feature type="region of interest" description="Disordered" evidence="1">
    <location>
        <begin position="125"/>
        <end position="156"/>
    </location>
</feature>
<keyword evidence="2" id="KW-1133">Transmembrane helix</keyword>
<feature type="compositionally biased region" description="Basic and acidic residues" evidence="1">
    <location>
        <begin position="135"/>
        <end position="156"/>
    </location>
</feature>
<dbReference type="Pfam" id="PF04186">
    <property type="entry name" value="FxsA"/>
    <property type="match status" value="1"/>
</dbReference>
<dbReference type="PANTHER" id="PTHR35335:SF1">
    <property type="entry name" value="UPF0716 PROTEIN FXSA"/>
    <property type="match status" value="1"/>
</dbReference>
<dbReference type="PANTHER" id="PTHR35335">
    <property type="entry name" value="UPF0716 PROTEIN FXSA"/>
    <property type="match status" value="1"/>
</dbReference>
<keyword evidence="2" id="KW-0812">Transmembrane</keyword>
<evidence type="ECO:0000256" key="2">
    <source>
        <dbReference type="SAM" id="Phobius"/>
    </source>
</evidence>
<feature type="transmembrane region" description="Helical" evidence="2">
    <location>
        <begin position="70"/>
        <end position="87"/>
    </location>
</feature>
<dbReference type="GO" id="GO:0016020">
    <property type="term" value="C:membrane"/>
    <property type="evidence" value="ECO:0007669"/>
    <property type="project" value="InterPro"/>
</dbReference>
<name>A0A1Y1QDH5_9GAMM</name>
<feature type="compositionally biased region" description="Polar residues" evidence="1">
    <location>
        <begin position="125"/>
        <end position="134"/>
    </location>
</feature>